<evidence type="ECO:0000313" key="1">
    <source>
        <dbReference type="EMBL" id="EPB87616.1"/>
    </source>
</evidence>
<name>S2JBL8_MUCC1</name>
<keyword evidence="2" id="KW-1185">Reference proteome</keyword>
<evidence type="ECO:0000313" key="2">
    <source>
        <dbReference type="Proteomes" id="UP000014254"/>
    </source>
</evidence>
<dbReference type="VEuPathDB" id="FungiDB:HMPREF1544_05599"/>
<dbReference type="EMBL" id="KE123965">
    <property type="protein sequence ID" value="EPB87616.1"/>
    <property type="molecule type" value="Genomic_DNA"/>
</dbReference>
<sequence length="140" mass="16007">MMEIAIVEASRSGQLKERTVHTVEDCLKLLECGVSLKKEAVLNKNSSIATFKKLKVFAIQMILSVLFMNDQKSWWFIEKQTATLPSSWNDRILFVQYLEIVGTLLYDLCEPQHVLKQLMKENLGLILNNEGLSVATVFEE</sequence>
<accession>S2JBL8</accession>
<dbReference type="OrthoDB" id="2285782at2759"/>
<protein>
    <submittedName>
        <fullName evidence="1">Uncharacterized protein</fullName>
    </submittedName>
</protein>
<dbReference type="Proteomes" id="UP000014254">
    <property type="component" value="Unassembled WGS sequence"/>
</dbReference>
<reference evidence="2" key="1">
    <citation type="submission" date="2013-05" db="EMBL/GenBank/DDBJ databases">
        <title>The Genome sequence of Mucor circinelloides f. circinelloides 1006PhL.</title>
        <authorList>
            <consortium name="The Broad Institute Genomics Platform"/>
            <person name="Cuomo C."/>
            <person name="Earl A."/>
            <person name="Findley K."/>
            <person name="Lee S.C."/>
            <person name="Walker B."/>
            <person name="Young S."/>
            <person name="Zeng Q."/>
            <person name="Gargeya S."/>
            <person name="Fitzgerald M."/>
            <person name="Haas B."/>
            <person name="Abouelleil A."/>
            <person name="Allen A.W."/>
            <person name="Alvarado L."/>
            <person name="Arachchi H.M."/>
            <person name="Berlin A.M."/>
            <person name="Chapman S.B."/>
            <person name="Gainer-Dewar J."/>
            <person name="Goldberg J."/>
            <person name="Griggs A."/>
            <person name="Gujja S."/>
            <person name="Hansen M."/>
            <person name="Howarth C."/>
            <person name="Imamovic A."/>
            <person name="Ireland A."/>
            <person name="Larimer J."/>
            <person name="McCowan C."/>
            <person name="Murphy C."/>
            <person name="Pearson M."/>
            <person name="Poon T.W."/>
            <person name="Priest M."/>
            <person name="Roberts A."/>
            <person name="Saif S."/>
            <person name="Shea T."/>
            <person name="Sisk P."/>
            <person name="Sykes S."/>
            <person name="Wortman J."/>
            <person name="Nusbaum C."/>
            <person name="Birren B."/>
        </authorList>
    </citation>
    <scope>NUCLEOTIDE SEQUENCE [LARGE SCALE GENOMIC DNA]</scope>
    <source>
        <strain evidence="2">1006PhL</strain>
    </source>
</reference>
<dbReference type="InParanoid" id="S2JBL8"/>
<gene>
    <name evidence="1" type="ORF">HMPREF1544_05599</name>
</gene>
<proteinExistence type="predicted"/>
<dbReference type="AlphaFoldDB" id="S2JBL8"/>
<organism evidence="1 2">
    <name type="scientific">Mucor circinelloides f. circinelloides (strain 1006PhL)</name>
    <name type="common">Mucormycosis agent</name>
    <name type="synonym">Calyptromyces circinelloides</name>
    <dbReference type="NCBI Taxonomy" id="1220926"/>
    <lineage>
        <taxon>Eukaryota</taxon>
        <taxon>Fungi</taxon>
        <taxon>Fungi incertae sedis</taxon>
        <taxon>Mucoromycota</taxon>
        <taxon>Mucoromycotina</taxon>
        <taxon>Mucoromycetes</taxon>
        <taxon>Mucorales</taxon>
        <taxon>Mucorineae</taxon>
        <taxon>Mucoraceae</taxon>
        <taxon>Mucor</taxon>
    </lineage>
</organism>